<dbReference type="InterPro" id="IPR029756">
    <property type="entry name" value="MTH1187/YkoF-like"/>
</dbReference>
<reference evidence="2 3" key="1">
    <citation type="submission" date="2019-09" db="EMBL/GenBank/DDBJ databases">
        <title>Phylogeny of genus Pseudoclavibacter and closely related genus.</title>
        <authorList>
            <person name="Li Y."/>
        </authorList>
    </citation>
    <scope>NUCLEOTIDE SEQUENCE [LARGE SCALE GENOMIC DNA]</scope>
    <source>
        <strain evidence="2 3">THG-MD12</strain>
    </source>
</reference>
<protein>
    <recommendedName>
        <fullName evidence="1">Thiamin/hydroxymethyl pyrimidine-binding YkoF putative domain-containing protein</fullName>
    </recommendedName>
</protein>
<dbReference type="Gene3D" id="3.30.70.930">
    <property type="match status" value="2"/>
</dbReference>
<proteinExistence type="predicted"/>
<dbReference type="RefSeq" id="WP_151422284.1">
    <property type="nucleotide sequence ID" value="NZ_CANKVH010000011.1"/>
</dbReference>
<dbReference type="SUPFAM" id="SSF89957">
    <property type="entry name" value="MTH1187/YkoF-like"/>
    <property type="match status" value="1"/>
</dbReference>
<evidence type="ECO:0000313" key="2">
    <source>
        <dbReference type="EMBL" id="KAB1639282.1"/>
    </source>
</evidence>
<dbReference type="InterPro" id="IPR011522">
    <property type="entry name" value="Thiamin/HMP-bd_put_YkoF"/>
</dbReference>
<accession>A0A7J5B559</accession>
<dbReference type="OrthoDB" id="3194721at2"/>
<keyword evidence="3" id="KW-1185">Reference proteome</keyword>
<evidence type="ECO:0000259" key="1">
    <source>
        <dbReference type="Pfam" id="PF07615"/>
    </source>
</evidence>
<evidence type="ECO:0000313" key="3">
    <source>
        <dbReference type="Proteomes" id="UP000490386"/>
    </source>
</evidence>
<feature type="domain" description="Thiamin/hydroxymethyl pyrimidine-binding YkoF putative" evidence="1">
    <location>
        <begin position="118"/>
        <end position="202"/>
    </location>
</feature>
<dbReference type="EMBL" id="WBJX01000001">
    <property type="protein sequence ID" value="KAB1639282.1"/>
    <property type="molecule type" value="Genomic_DNA"/>
</dbReference>
<organism evidence="2 3">
    <name type="scientific">Pseudoclavibacter terrae</name>
    <dbReference type="NCBI Taxonomy" id="1530195"/>
    <lineage>
        <taxon>Bacteria</taxon>
        <taxon>Bacillati</taxon>
        <taxon>Actinomycetota</taxon>
        <taxon>Actinomycetes</taxon>
        <taxon>Micrococcales</taxon>
        <taxon>Microbacteriaceae</taxon>
        <taxon>Pseudoclavibacter</taxon>
    </lineage>
</organism>
<dbReference type="AlphaFoldDB" id="A0A7J5B559"/>
<dbReference type="Pfam" id="PF07615">
    <property type="entry name" value="Ykof"/>
    <property type="match status" value="2"/>
</dbReference>
<feature type="domain" description="Thiamin/hydroxymethyl pyrimidine-binding YkoF putative" evidence="1">
    <location>
        <begin position="13"/>
        <end position="91"/>
    </location>
</feature>
<gene>
    <name evidence="2" type="ORF">F8O03_02780</name>
</gene>
<sequence length="213" mass="22194">MESITRDPLAFGVGARVTLSVMSDRYVEVILAAVDAADSTGLILETGDVSTYAGGDEQALLRWLTDLTQHVAATGLHASVQVLLSRGCPGEAICELPGGAGPRRVDAPRGRHTGSFASAEWALYPLEDIGSDERTPDHMREIYAAIDTAKASGTFVASEHFVTKLSGDLGRVLETVVAAWAGVGAHVQHVTSHLTVSLNSPSHAAGAETGAHA</sequence>
<dbReference type="Proteomes" id="UP000490386">
    <property type="component" value="Unassembled WGS sequence"/>
</dbReference>
<comment type="caution">
    <text evidence="2">The sequence shown here is derived from an EMBL/GenBank/DDBJ whole genome shotgun (WGS) entry which is preliminary data.</text>
</comment>
<name>A0A7J5B559_9MICO</name>